<evidence type="ECO:0000256" key="1">
    <source>
        <dbReference type="SAM" id="Phobius"/>
    </source>
</evidence>
<dbReference type="AlphaFoldDB" id="A0A7X2Z7A4"/>
<dbReference type="EMBL" id="WNZX01000002">
    <property type="protein sequence ID" value="MUG69603.1"/>
    <property type="molecule type" value="Genomic_DNA"/>
</dbReference>
<feature type="transmembrane region" description="Helical" evidence="1">
    <location>
        <begin position="35"/>
        <end position="52"/>
    </location>
</feature>
<dbReference type="InterPro" id="IPR007354">
    <property type="entry name" value="CruF-like"/>
</dbReference>
<feature type="transmembrane region" description="Helical" evidence="1">
    <location>
        <begin position="12"/>
        <end position="29"/>
    </location>
</feature>
<feature type="transmembrane region" description="Helical" evidence="1">
    <location>
        <begin position="61"/>
        <end position="80"/>
    </location>
</feature>
<keyword evidence="1" id="KW-0472">Membrane</keyword>
<feature type="transmembrane region" description="Helical" evidence="1">
    <location>
        <begin position="205"/>
        <end position="226"/>
    </location>
</feature>
<accession>A0A7X2Z7A4</accession>
<name>A0A7X2Z7A4_9BACL</name>
<reference evidence="2 3" key="1">
    <citation type="submission" date="2019-11" db="EMBL/GenBank/DDBJ databases">
        <title>Draft genome sequences of five Paenibacillus species of dairy origin.</title>
        <authorList>
            <person name="Olajide A.M."/>
            <person name="Chen S."/>
            <person name="Lapointe G."/>
        </authorList>
    </citation>
    <scope>NUCLEOTIDE SEQUENCE [LARGE SCALE GENOMIC DNA]</scope>
    <source>
        <strain evidence="2 3">2CS3</strain>
    </source>
</reference>
<dbReference type="PANTHER" id="PTHR39419">
    <property type="entry name" value="SLL0814 PROTEIN"/>
    <property type="match status" value="1"/>
</dbReference>
<sequence>MVNRWLIRLTALYVLWFLCGYVLVSGGFLPGWLTWVNGFYLILGGVTALTWYTRKYGSRQAAILFVVCSSISYAAEWIGVHTRRWFGAYDYGSAFAPLVFGVPLAIPFAWCMLLIIAKAFAPASPAADAWRGLSLAEKLAPNARAIKQARARKKRRSFWLPAIWAASMVTAIDLLLDPVAVKQRYWTWVQKEAATWNLMFDAVPLSNYVCWWLTALLIMNIINYLHDEYMVRRGNREAFGEFIPLLLLLTLESLFLTLAVKSGLWWAAASNVGLLALLFLWRRKEAFS</sequence>
<gene>
    <name evidence="2" type="ORF">GNP93_02815</name>
</gene>
<dbReference type="Pfam" id="PF04240">
    <property type="entry name" value="Caroten_synth"/>
    <property type="match status" value="1"/>
</dbReference>
<proteinExistence type="predicted"/>
<keyword evidence="1" id="KW-0812">Transmembrane</keyword>
<feature type="transmembrane region" description="Helical" evidence="1">
    <location>
        <begin position="157"/>
        <end position="176"/>
    </location>
</feature>
<feature type="transmembrane region" description="Helical" evidence="1">
    <location>
        <begin position="264"/>
        <end position="281"/>
    </location>
</feature>
<keyword evidence="1" id="KW-1133">Transmembrane helix</keyword>
<dbReference type="Proteomes" id="UP000450917">
    <property type="component" value="Unassembled WGS sequence"/>
</dbReference>
<evidence type="ECO:0000313" key="3">
    <source>
        <dbReference type="Proteomes" id="UP000450917"/>
    </source>
</evidence>
<protein>
    <submittedName>
        <fullName evidence="2">Carotenoid biosynthesis protein</fullName>
    </submittedName>
</protein>
<organism evidence="2 3">
    <name type="scientific">Paenibacillus validus</name>
    <dbReference type="NCBI Taxonomy" id="44253"/>
    <lineage>
        <taxon>Bacteria</taxon>
        <taxon>Bacillati</taxon>
        <taxon>Bacillota</taxon>
        <taxon>Bacilli</taxon>
        <taxon>Bacillales</taxon>
        <taxon>Paenibacillaceae</taxon>
        <taxon>Paenibacillus</taxon>
    </lineage>
</organism>
<feature type="transmembrane region" description="Helical" evidence="1">
    <location>
        <begin position="100"/>
        <end position="121"/>
    </location>
</feature>
<comment type="caution">
    <text evidence="2">The sequence shown here is derived from an EMBL/GenBank/DDBJ whole genome shotgun (WGS) entry which is preliminary data.</text>
</comment>
<dbReference type="PANTHER" id="PTHR39419:SF1">
    <property type="entry name" value="SLL0814 PROTEIN"/>
    <property type="match status" value="1"/>
</dbReference>
<feature type="transmembrane region" description="Helical" evidence="1">
    <location>
        <begin position="238"/>
        <end position="258"/>
    </location>
</feature>
<evidence type="ECO:0000313" key="2">
    <source>
        <dbReference type="EMBL" id="MUG69603.1"/>
    </source>
</evidence>
<keyword evidence="3" id="KW-1185">Reference proteome</keyword>
<dbReference type="RefSeq" id="WP_127609486.1">
    <property type="nucleotide sequence ID" value="NZ_JARTHJ010000244.1"/>
</dbReference>